<feature type="region of interest" description="Disordered" evidence="2">
    <location>
        <begin position="260"/>
        <end position="281"/>
    </location>
</feature>
<protein>
    <submittedName>
        <fullName evidence="5">Uncharacterized protein</fullName>
    </submittedName>
</protein>
<evidence type="ECO:0000313" key="5">
    <source>
        <dbReference type="EMBL" id="KAK5080782.1"/>
    </source>
</evidence>
<dbReference type="PANTHER" id="PTHR21483">
    <property type="entry name" value="RNA POLYMERASE II-ASSOCIATED PROTEIN 1"/>
    <property type="match status" value="1"/>
</dbReference>
<proteinExistence type="inferred from homology"/>
<organism evidence="5 6">
    <name type="scientific">Lithohypha guttulata</name>
    <dbReference type="NCBI Taxonomy" id="1690604"/>
    <lineage>
        <taxon>Eukaryota</taxon>
        <taxon>Fungi</taxon>
        <taxon>Dikarya</taxon>
        <taxon>Ascomycota</taxon>
        <taxon>Pezizomycotina</taxon>
        <taxon>Eurotiomycetes</taxon>
        <taxon>Chaetothyriomycetidae</taxon>
        <taxon>Chaetothyriales</taxon>
        <taxon>Trichomeriaceae</taxon>
        <taxon>Lithohypha</taxon>
    </lineage>
</organism>
<dbReference type="Pfam" id="PF08621">
    <property type="entry name" value="RPAP1_N"/>
    <property type="match status" value="1"/>
</dbReference>
<feature type="compositionally biased region" description="Basic and acidic residues" evidence="2">
    <location>
        <begin position="158"/>
        <end position="182"/>
    </location>
</feature>
<feature type="compositionally biased region" description="Polar residues" evidence="2">
    <location>
        <begin position="69"/>
        <end position="85"/>
    </location>
</feature>
<keyword evidence="6" id="KW-1185">Reference proteome</keyword>
<feature type="compositionally biased region" description="Acidic residues" evidence="2">
    <location>
        <begin position="200"/>
        <end position="212"/>
    </location>
</feature>
<feature type="region of interest" description="Disordered" evidence="2">
    <location>
        <begin position="38"/>
        <end position="119"/>
    </location>
</feature>
<sequence>MAVHGQRFELNLDADNWQFDVSENAADTSPLNAVKEIKERESSGVPAAPTLKSTKTGFPEPRNRRAQSAFKQQKQRNTASDSDSAAQHRGPSDRAILSQAAKKHGVDLSATRQNADIDAENRSKINQMSVDEIEEARAELMAQFNPDKLNAFLKRANVDDEHDQQQKEWDEHEAGRAVDPSKKSVAFAESSSLPQRTAVEDDLEDTGEDDDTITSHPPPSSTTHFPAPPHDKSDYKPLDPNSESFLSDLKEHYFPDLPHDPSALSWLQDPTEAEQQASPYNPARTGFAPSALRFGFNGMLIPPSESLDIPTTKGLHHHGDAPSSAGYTVPELALLARSTLANQRCVAYQVVGRILYRLGRGDFGPRGHELSEGLWTCIERERVVEVIMAEANRDKGHVSAKAYATEALWLWRRGGGGDRGVLKQDETRAT</sequence>
<comment type="caution">
    <text evidence="5">The sequence shown here is derived from an EMBL/GenBank/DDBJ whole genome shotgun (WGS) entry which is preliminary data.</text>
</comment>
<reference evidence="5 6" key="1">
    <citation type="submission" date="2023-08" db="EMBL/GenBank/DDBJ databases">
        <title>Black Yeasts Isolated from many extreme environments.</title>
        <authorList>
            <person name="Coleine C."/>
            <person name="Stajich J.E."/>
            <person name="Selbmann L."/>
        </authorList>
    </citation>
    <scope>NUCLEOTIDE SEQUENCE [LARGE SCALE GENOMIC DNA]</scope>
    <source>
        <strain evidence="5 6">CCFEE 5885</strain>
    </source>
</reference>
<dbReference type="PANTHER" id="PTHR21483:SF18">
    <property type="entry name" value="RNA POLYMERASE II-ASSOCIATED PROTEIN 1"/>
    <property type="match status" value="1"/>
</dbReference>
<dbReference type="Proteomes" id="UP001345013">
    <property type="component" value="Unassembled WGS sequence"/>
</dbReference>
<dbReference type="Pfam" id="PF08620">
    <property type="entry name" value="RPAP1_C"/>
    <property type="match status" value="1"/>
</dbReference>
<evidence type="ECO:0000259" key="3">
    <source>
        <dbReference type="Pfam" id="PF08620"/>
    </source>
</evidence>
<evidence type="ECO:0000256" key="2">
    <source>
        <dbReference type="SAM" id="MobiDB-lite"/>
    </source>
</evidence>
<feature type="region of interest" description="Disordered" evidence="2">
    <location>
        <begin position="158"/>
        <end position="244"/>
    </location>
</feature>
<evidence type="ECO:0000259" key="4">
    <source>
        <dbReference type="Pfam" id="PF08621"/>
    </source>
</evidence>
<name>A0ABR0K068_9EURO</name>
<evidence type="ECO:0000313" key="6">
    <source>
        <dbReference type="Proteomes" id="UP001345013"/>
    </source>
</evidence>
<feature type="domain" description="RPAP1 C-terminal" evidence="3">
    <location>
        <begin position="292"/>
        <end position="358"/>
    </location>
</feature>
<evidence type="ECO:0000256" key="1">
    <source>
        <dbReference type="ARBA" id="ARBA00009953"/>
    </source>
</evidence>
<accession>A0ABR0K068</accession>
<gene>
    <name evidence="5" type="ORF">LTR24_008405</name>
</gene>
<dbReference type="InterPro" id="IPR013930">
    <property type="entry name" value="RPAP1_N"/>
</dbReference>
<feature type="domain" description="RPAP1 N-terminal" evidence="4">
    <location>
        <begin position="116"/>
        <end position="159"/>
    </location>
</feature>
<dbReference type="InterPro" id="IPR039913">
    <property type="entry name" value="RPAP1/Rba50"/>
</dbReference>
<dbReference type="InterPro" id="IPR013929">
    <property type="entry name" value="RPAP1_C"/>
</dbReference>
<comment type="similarity">
    <text evidence="1">Belongs to the RPAP1 family.</text>
</comment>
<dbReference type="EMBL" id="JAVRRG010000145">
    <property type="protein sequence ID" value="KAK5080782.1"/>
    <property type="molecule type" value="Genomic_DNA"/>
</dbReference>